<name>A0ABP8N611_9BACT</name>
<dbReference type="EMBL" id="BAABHD010000032">
    <property type="protein sequence ID" value="GAA4460569.1"/>
    <property type="molecule type" value="Genomic_DNA"/>
</dbReference>
<dbReference type="Pfam" id="PF13699">
    <property type="entry name" value="eCIS_core"/>
    <property type="match status" value="1"/>
</dbReference>
<dbReference type="RefSeq" id="WP_345245472.1">
    <property type="nucleotide sequence ID" value="NZ_BAABHD010000032.1"/>
</dbReference>
<dbReference type="InterPro" id="IPR025295">
    <property type="entry name" value="eCIS_core_dom"/>
</dbReference>
<keyword evidence="4" id="KW-1185">Reference proteome</keyword>
<evidence type="ECO:0000313" key="3">
    <source>
        <dbReference type="EMBL" id="GAA4460569.1"/>
    </source>
</evidence>
<organism evidence="3 4">
    <name type="scientific">Nibrella saemangeumensis</name>
    <dbReference type="NCBI Taxonomy" id="1084526"/>
    <lineage>
        <taxon>Bacteria</taxon>
        <taxon>Pseudomonadati</taxon>
        <taxon>Bacteroidota</taxon>
        <taxon>Cytophagia</taxon>
        <taxon>Cytophagales</taxon>
        <taxon>Spirosomataceae</taxon>
        <taxon>Nibrella</taxon>
    </lineage>
</organism>
<comment type="caution">
    <text evidence="3">The sequence shown here is derived from an EMBL/GenBank/DDBJ whole genome shotgun (WGS) entry which is preliminary data.</text>
</comment>
<evidence type="ECO:0000259" key="2">
    <source>
        <dbReference type="Pfam" id="PF13699"/>
    </source>
</evidence>
<protein>
    <recommendedName>
        <fullName evidence="2">eCIS core domain-containing protein</fullName>
    </recommendedName>
</protein>
<evidence type="ECO:0000256" key="1">
    <source>
        <dbReference type="SAM" id="MobiDB-lite"/>
    </source>
</evidence>
<feature type="domain" description="eCIS core" evidence="2">
    <location>
        <begin position="75"/>
        <end position="151"/>
    </location>
</feature>
<proteinExistence type="predicted"/>
<dbReference type="Proteomes" id="UP001501175">
    <property type="component" value="Unassembled WGS sequence"/>
</dbReference>
<accession>A0ABP8N611</accession>
<sequence>MNIPAKINRKRSARRKASPGKANAPFFESAIQRKCEQCENEDKQKIQKKGEHGPVAAVKPFFSSYMNTIGAKGQPLPEGTRSFFESRLPGSFADVRIHTDQEATMAARDVNAKAFTWQNHIVFNRNYFNEQTTGGKQLLAHELTHVLQQRQDGYRGIQRAPETEGEVMNPSEEELTEAAAPGPQAIAQEQQAEQQEEKIGEPETLPDFSTFGKAPEMITVFGKSVTVQGETTASFDGGVGTTQNLKAIPARDCDGCGGPECVTVTGKLVITYNVSTNVTLPDVPEGLTPCQQQRVKDTIDSKIKPHEDQHVAAFNTYKGTVTLPINYTGCKAGLAAHVQAIHDADSEARQKVAKALSAALDPFVVPIDLDCEDKPNN</sequence>
<feature type="compositionally biased region" description="Basic residues" evidence="1">
    <location>
        <begin position="7"/>
        <end position="18"/>
    </location>
</feature>
<feature type="region of interest" description="Disordered" evidence="1">
    <location>
        <begin position="1"/>
        <end position="23"/>
    </location>
</feature>
<gene>
    <name evidence="3" type="ORF">GCM10023189_35860</name>
</gene>
<reference evidence="4" key="1">
    <citation type="journal article" date="2019" name="Int. J. Syst. Evol. Microbiol.">
        <title>The Global Catalogue of Microorganisms (GCM) 10K type strain sequencing project: providing services to taxonomists for standard genome sequencing and annotation.</title>
        <authorList>
            <consortium name="The Broad Institute Genomics Platform"/>
            <consortium name="The Broad Institute Genome Sequencing Center for Infectious Disease"/>
            <person name="Wu L."/>
            <person name="Ma J."/>
        </authorList>
    </citation>
    <scope>NUCLEOTIDE SEQUENCE [LARGE SCALE GENOMIC DNA]</scope>
    <source>
        <strain evidence="4">JCM 17927</strain>
    </source>
</reference>
<evidence type="ECO:0000313" key="4">
    <source>
        <dbReference type="Proteomes" id="UP001501175"/>
    </source>
</evidence>